<feature type="compositionally biased region" description="Pro residues" evidence="1">
    <location>
        <begin position="196"/>
        <end position="217"/>
    </location>
</feature>
<feature type="compositionally biased region" description="Pro residues" evidence="1">
    <location>
        <begin position="229"/>
        <end position="240"/>
    </location>
</feature>
<gene>
    <name evidence="2" type="ORF">JOM49_001241</name>
</gene>
<organism evidence="2 3">
    <name type="scientific">Amycolatopsis magusensis</name>
    <dbReference type="NCBI Taxonomy" id="882444"/>
    <lineage>
        <taxon>Bacteria</taxon>
        <taxon>Bacillati</taxon>
        <taxon>Actinomycetota</taxon>
        <taxon>Actinomycetes</taxon>
        <taxon>Pseudonocardiales</taxon>
        <taxon>Pseudonocardiaceae</taxon>
        <taxon>Amycolatopsis</taxon>
    </lineage>
</organism>
<feature type="compositionally biased region" description="Low complexity" evidence="1">
    <location>
        <begin position="218"/>
        <end position="228"/>
    </location>
</feature>
<feature type="region of interest" description="Disordered" evidence="1">
    <location>
        <begin position="165"/>
        <end position="250"/>
    </location>
</feature>
<keyword evidence="3" id="KW-1185">Reference proteome</keyword>
<reference evidence="2 3" key="1">
    <citation type="submission" date="2021-03" db="EMBL/GenBank/DDBJ databases">
        <title>Sequencing the genomes of 1000 actinobacteria strains.</title>
        <authorList>
            <person name="Klenk H.-P."/>
        </authorList>
    </citation>
    <scope>NUCLEOTIDE SEQUENCE [LARGE SCALE GENOMIC DNA]</scope>
    <source>
        <strain evidence="2 3">DSM 45510</strain>
    </source>
</reference>
<sequence>MLTPDQYLGVVAERVQRSGGQLRQIQIGPVNAVLGLFTESIMMSTMNYAVVAAPLADVTAASLLEFTGHATQHARANVVGTVGFTAASIVIAGLVGERVYPDAVQAATAKPNMQYGADTRMVAVDLTGGQMHTFTGSRVWGAAVQGSIKAKVFFTFPQPGEAYQQLQWQQQQPGYGQQGQQGQHGQHGYGQQGPGQQPPQQPYPPQQPPQQPYPPQQQPQYGQLQQYPQHPPQQPYPPQQPGYGQPPRGY</sequence>
<evidence type="ECO:0000313" key="2">
    <source>
        <dbReference type="EMBL" id="MBP2179715.1"/>
    </source>
</evidence>
<name>A0ABS4PJX2_9PSEU</name>
<feature type="compositionally biased region" description="Low complexity" evidence="1">
    <location>
        <begin position="241"/>
        <end position="250"/>
    </location>
</feature>
<dbReference type="EMBL" id="JAGGMS010000001">
    <property type="protein sequence ID" value="MBP2179715.1"/>
    <property type="molecule type" value="Genomic_DNA"/>
</dbReference>
<feature type="compositionally biased region" description="Low complexity" evidence="1">
    <location>
        <begin position="165"/>
        <end position="184"/>
    </location>
</feature>
<protein>
    <submittedName>
        <fullName evidence="2">Uncharacterized protein</fullName>
    </submittedName>
</protein>
<evidence type="ECO:0000313" key="3">
    <source>
        <dbReference type="Proteomes" id="UP000741013"/>
    </source>
</evidence>
<dbReference type="Proteomes" id="UP000741013">
    <property type="component" value="Unassembled WGS sequence"/>
</dbReference>
<evidence type="ECO:0000256" key="1">
    <source>
        <dbReference type="SAM" id="MobiDB-lite"/>
    </source>
</evidence>
<dbReference type="RefSeq" id="WP_209663395.1">
    <property type="nucleotide sequence ID" value="NZ_JAGGMS010000001.1"/>
</dbReference>
<comment type="caution">
    <text evidence="2">The sequence shown here is derived from an EMBL/GenBank/DDBJ whole genome shotgun (WGS) entry which is preliminary data.</text>
</comment>
<accession>A0ABS4PJX2</accession>
<proteinExistence type="predicted"/>